<evidence type="ECO:0000256" key="1">
    <source>
        <dbReference type="ARBA" id="ARBA00022793"/>
    </source>
</evidence>
<keyword evidence="3" id="KW-0460">Magnesium</keyword>
<evidence type="ECO:0000256" key="4">
    <source>
        <dbReference type="RuleBase" id="RU364078"/>
    </source>
</evidence>
<name>A0A852YFX9_9MICO</name>
<dbReference type="Pfam" id="PF02441">
    <property type="entry name" value="Flavoprotein"/>
    <property type="match status" value="1"/>
</dbReference>
<comment type="caution">
    <text evidence="7">The sequence shown here is derived from an EMBL/GenBank/DDBJ whole genome shotgun (WGS) entry which is preliminary data.</text>
</comment>
<dbReference type="NCBIfam" id="TIGR00521">
    <property type="entry name" value="coaBC_dfp"/>
    <property type="match status" value="1"/>
</dbReference>
<feature type="region of interest" description="Phosphopantothenoylcysteine decarboxylase" evidence="3">
    <location>
        <begin position="1"/>
        <end position="202"/>
    </location>
</feature>
<dbReference type="GO" id="GO:0004632">
    <property type="term" value="F:phosphopantothenate--cysteine ligase activity"/>
    <property type="evidence" value="ECO:0007669"/>
    <property type="project" value="UniProtKB-UniRule"/>
</dbReference>
<comment type="function">
    <text evidence="3">Catalyzes two sequential steps in the biosynthesis of coenzyme A. In the first step cysteine is conjugated to 4'-phosphopantothenate to form 4-phosphopantothenoylcysteine. In the second step the latter compound is decarboxylated to form 4'-phosphopantotheine.</text>
</comment>
<dbReference type="GO" id="GO:0010181">
    <property type="term" value="F:FMN binding"/>
    <property type="evidence" value="ECO:0007669"/>
    <property type="project" value="UniProtKB-UniRule"/>
</dbReference>
<keyword evidence="3 4" id="KW-0288">FMN</keyword>
<dbReference type="GO" id="GO:0071513">
    <property type="term" value="C:phosphopantothenoylcysteine decarboxylase complex"/>
    <property type="evidence" value="ECO:0007669"/>
    <property type="project" value="TreeGrafter"/>
</dbReference>
<dbReference type="SUPFAM" id="SSF52507">
    <property type="entry name" value="Homo-oligomeric flavin-containing Cys decarboxylases, HFCD"/>
    <property type="match status" value="1"/>
</dbReference>
<keyword evidence="8" id="KW-1185">Reference proteome</keyword>
<comment type="similarity">
    <text evidence="3 4">In the N-terminal section; belongs to the HFCD (homo-oligomeric flavin containing Cys decarboxylase) superfamily.</text>
</comment>
<dbReference type="SUPFAM" id="SSF102645">
    <property type="entry name" value="CoaB-like"/>
    <property type="match status" value="1"/>
</dbReference>
<feature type="domain" description="DNA/pantothenate metabolism flavoprotein C-terminal" evidence="6">
    <location>
        <begin position="198"/>
        <end position="413"/>
    </location>
</feature>
<dbReference type="PANTHER" id="PTHR14359">
    <property type="entry name" value="HOMO-OLIGOMERIC FLAVIN CONTAINING CYS DECARBOXYLASE FAMILY"/>
    <property type="match status" value="1"/>
</dbReference>
<dbReference type="PANTHER" id="PTHR14359:SF6">
    <property type="entry name" value="PHOSPHOPANTOTHENOYLCYSTEINE DECARBOXYLASE"/>
    <property type="match status" value="1"/>
</dbReference>
<comment type="pathway">
    <text evidence="3 4">Cofactor biosynthesis; coenzyme A biosynthesis; CoA from (R)-pantothenate: step 2/5.</text>
</comment>
<feature type="domain" description="Flavoprotein" evidence="5">
    <location>
        <begin position="1"/>
        <end position="172"/>
    </location>
</feature>
<evidence type="ECO:0000313" key="8">
    <source>
        <dbReference type="Proteomes" id="UP000553888"/>
    </source>
</evidence>
<dbReference type="InterPro" id="IPR035929">
    <property type="entry name" value="CoaB-like_sf"/>
</dbReference>
<accession>A0A852YFX9</accession>
<dbReference type="Proteomes" id="UP000553888">
    <property type="component" value="Unassembled WGS sequence"/>
</dbReference>
<feature type="binding site" evidence="3">
    <location>
        <position position="301"/>
    </location>
    <ligand>
        <name>CTP</name>
        <dbReference type="ChEBI" id="CHEBI:37563"/>
    </ligand>
</feature>
<gene>
    <name evidence="3" type="primary">coaBC</name>
    <name evidence="7" type="ORF">BJ979_002677</name>
</gene>
<dbReference type="RefSeq" id="WP_179568638.1">
    <property type="nucleotide sequence ID" value="NZ_JACBZY010000001.1"/>
</dbReference>
<protein>
    <recommendedName>
        <fullName evidence="3">Coenzyme A biosynthesis bifunctional protein CoaBC</fullName>
    </recommendedName>
    <alternativeName>
        <fullName evidence="3">DNA/pantothenate metabolism flavoprotein</fullName>
    </alternativeName>
    <alternativeName>
        <fullName evidence="3">Phosphopantothenoylcysteine synthetase/decarboxylase</fullName>
        <shortName evidence="3">PPCS-PPCDC</shortName>
    </alternativeName>
    <domain>
        <recommendedName>
            <fullName evidence="3">Phosphopantothenoylcysteine decarboxylase</fullName>
            <shortName evidence="3">PPC decarboxylase</shortName>
            <shortName evidence="3">PPC-DC</shortName>
            <ecNumber evidence="3">4.1.1.36</ecNumber>
        </recommendedName>
        <alternativeName>
            <fullName evidence="3">CoaC</fullName>
        </alternativeName>
    </domain>
    <domain>
        <recommendedName>
            <fullName evidence="3">Phosphopantothenate--cysteine ligase</fullName>
            <ecNumber evidence="3">6.3.2.5</ecNumber>
        </recommendedName>
        <alternativeName>
            <fullName evidence="3">CoaB</fullName>
        </alternativeName>
        <alternativeName>
            <fullName evidence="3">Phosphopantothenoylcysteine synthetase</fullName>
            <shortName evidence="3">PPC synthetase</shortName>
            <shortName evidence="3">PPC-S</shortName>
        </alternativeName>
    </domain>
</protein>
<keyword evidence="3 4" id="KW-0436">Ligase</keyword>
<evidence type="ECO:0000313" key="7">
    <source>
        <dbReference type="EMBL" id="NYH00052.1"/>
    </source>
</evidence>
<feature type="region of interest" description="Phosphopantothenate--cysteine ligase" evidence="3">
    <location>
        <begin position="203"/>
        <end position="422"/>
    </location>
</feature>
<keyword evidence="1 3" id="KW-0210">Decarboxylase</keyword>
<keyword evidence="3 4" id="KW-0285">Flavoprotein</keyword>
<feature type="binding site" evidence="3">
    <location>
        <position position="356"/>
    </location>
    <ligand>
        <name>CTP</name>
        <dbReference type="ChEBI" id="CHEBI:37563"/>
    </ligand>
</feature>
<dbReference type="Pfam" id="PF04127">
    <property type="entry name" value="DFP"/>
    <property type="match status" value="1"/>
</dbReference>
<dbReference type="EMBL" id="JACBZY010000001">
    <property type="protein sequence ID" value="NYH00052.1"/>
    <property type="molecule type" value="Genomic_DNA"/>
</dbReference>
<feature type="binding site" evidence="3">
    <location>
        <begin position="319"/>
        <end position="322"/>
    </location>
    <ligand>
        <name>CTP</name>
        <dbReference type="ChEBI" id="CHEBI:37563"/>
    </ligand>
</feature>
<dbReference type="AlphaFoldDB" id="A0A852YFX9"/>
<dbReference type="InterPro" id="IPR036551">
    <property type="entry name" value="Flavin_trans-like"/>
</dbReference>
<feature type="binding site" evidence="3">
    <location>
        <position position="360"/>
    </location>
    <ligand>
        <name>CTP</name>
        <dbReference type="ChEBI" id="CHEBI:37563"/>
    </ligand>
</feature>
<keyword evidence="2 3" id="KW-0456">Lyase</keyword>
<comment type="similarity">
    <text evidence="3 4">In the C-terminal section; belongs to the PPC synthetase family.</text>
</comment>
<feature type="binding site" evidence="3">
    <location>
        <position position="291"/>
    </location>
    <ligand>
        <name>CTP</name>
        <dbReference type="ChEBI" id="CHEBI:37563"/>
    </ligand>
</feature>
<comment type="catalytic activity">
    <reaction evidence="3 4">
        <text>(R)-4'-phosphopantothenate + L-cysteine + CTP = N-[(R)-4-phosphopantothenoyl]-L-cysteine + CMP + diphosphate + H(+)</text>
        <dbReference type="Rhea" id="RHEA:19397"/>
        <dbReference type="ChEBI" id="CHEBI:10986"/>
        <dbReference type="ChEBI" id="CHEBI:15378"/>
        <dbReference type="ChEBI" id="CHEBI:33019"/>
        <dbReference type="ChEBI" id="CHEBI:35235"/>
        <dbReference type="ChEBI" id="CHEBI:37563"/>
        <dbReference type="ChEBI" id="CHEBI:59458"/>
        <dbReference type="ChEBI" id="CHEBI:60377"/>
        <dbReference type="EC" id="6.3.2.5"/>
    </reaction>
</comment>
<keyword evidence="3" id="KW-0511">Multifunctional enzyme</keyword>
<comment type="pathway">
    <text evidence="3 4">Cofactor biosynthesis; coenzyme A biosynthesis; CoA from (R)-pantothenate: step 3/5.</text>
</comment>
<evidence type="ECO:0000256" key="3">
    <source>
        <dbReference type="HAMAP-Rule" id="MF_02225"/>
    </source>
</evidence>
<dbReference type="HAMAP" id="MF_02225">
    <property type="entry name" value="CoaBC"/>
    <property type="match status" value="1"/>
</dbReference>
<evidence type="ECO:0000259" key="5">
    <source>
        <dbReference type="Pfam" id="PF02441"/>
    </source>
</evidence>
<comment type="cofactor">
    <cofactor evidence="3">
        <name>FMN</name>
        <dbReference type="ChEBI" id="CHEBI:58210"/>
    </cofactor>
    <text evidence="3">Binds 1 FMN per subunit.</text>
</comment>
<evidence type="ECO:0000259" key="6">
    <source>
        <dbReference type="Pfam" id="PF04127"/>
    </source>
</evidence>
<proteinExistence type="inferred from homology"/>
<comment type="catalytic activity">
    <reaction evidence="3 4">
        <text>N-[(R)-4-phosphopantothenoyl]-L-cysteine + H(+) = (R)-4'-phosphopantetheine + CO2</text>
        <dbReference type="Rhea" id="RHEA:16793"/>
        <dbReference type="ChEBI" id="CHEBI:15378"/>
        <dbReference type="ChEBI" id="CHEBI:16526"/>
        <dbReference type="ChEBI" id="CHEBI:59458"/>
        <dbReference type="ChEBI" id="CHEBI:61723"/>
        <dbReference type="EC" id="4.1.1.36"/>
    </reaction>
</comment>
<dbReference type="InterPro" id="IPR005252">
    <property type="entry name" value="CoaBC"/>
</dbReference>
<comment type="caution">
    <text evidence="3">Lacks conserved residue(s) required for the propagation of feature annotation.</text>
</comment>
<dbReference type="GO" id="GO:0046872">
    <property type="term" value="F:metal ion binding"/>
    <property type="evidence" value="ECO:0007669"/>
    <property type="project" value="UniProtKB-KW"/>
</dbReference>
<comment type="cofactor">
    <cofactor evidence="3">
        <name>Mg(2+)</name>
        <dbReference type="ChEBI" id="CHEBI:18420"/>
    </cofactor>
</comment>
<dbReference type="EC" id="6.3.2.5" evidence="3"/>
<dbReference type="Gene3D" id="3.40.50.10300">
    <property type="entry name" value="CoaB-like"/>
    <property type="match status" value="1"/>
</dbReference>
<dbReference type="UniPathway" id="UPA00241">
    <property type="reaction ID" value="UER00353"/>
</dbReference>
<reference evidence="7 8" key="1">
    <citation type="submission" date="2020-07" db="EMBL/GenBank/DDBJ databases">
        <title>Sequencing the genomes of 1000 actinobacteria strains.</title>
        <authorList>
            <person name="Klenk H.-P."/>
        </authorList>
    </citation>
    <scope>NUCLEOTIDE SEQUENCE [LARGE SCALE GENOMIC DNA]</scope>
    <source>
        <strain evidence="7 8">DSM 23141</strain>
    </source>
</reference>
<evidence type="ECO:0000256" key="2">
    <source>
        <dbReference type="ARBA" id="ARBA00023239"/>
    </source>
</evidence>
<sequence length="422" mass="43146">MNIVVGVTGGIAAYKAVAVVRALVLAGHDVHVVPTDAALRFVGLPTWEAISRNPVTTSVFDDVSEVRHVALGQRADAIVIAPATAASLAKLAAGLSDDLLGTTVLASRAPLVIAPAMHTEMWQNPATVANVALLRERGAVFVGPADGQLTGADSGPGRLSEPEEIVDAVLAVLPGKSASPAAAGATAGSAASAIPQDLAGRRVLVTAGGTREPIDPVRFVGNRSSGRQGVALALAAAARGAEVTLLAANLDIAAPTGVRVVAVSTAAELREAALAATDEADVVIMAAAVADYRPVEIATAKIKKDDQGDELALRLVRNPDILRELTGVRRPGQTIVGFAAETEPDRDAQLALGRAKAARKGVDLLVLNRVGWHEGFQAETNEIIVIDAAGEIRAEATGSKASVADRILDLVTETAADAARTT</sequence>
<dbReference type="GO" id="GO:0004633">
    <property type="term" value="F:phosphopantothenoylcysteine decarboxylase activity"/>
    <property type="evidence" value="ECO:0007669"/>
    <property type="project" value="UniProtKB-UniRule"/>
</dbReference>
<organism evidence="7 8">
    <name type="scientific">Schumannella luteola</name>
    <dbReference type="NCBI Taxonomy" id="472059"/>
    <lineage>
        <taxon>Bacteria</taxon>
        <taxon>Bacillati</taxon>
        <taxon>Actinomycetota</taxon>
        <taxon>Actinomycetes</taxon>
        <taxon>Micrococcales</taxon>
        <taxon>Microbacteriaceae</taxon>
        <taxon>Schumannella</taxon>
    </lineage>
</organism>
<dbReference type="InterPro" id="IPR007085">
    <property type="entry name" value="DNA/pantothenate-metab_flavo_C"/>
</dbReference>
<dbReference type="InterPro" id="IPR003382">
    <property type="entry name" value="Flavoprotein"/>
</dbReference>
<dbReference type="Gene3D" id="3.40.50.1950">
    <property type="entry name" value="Flavin prenyltransferase-like"/>
    <property type="match status" value="1"/>
</dbReference>
<dbReference type="EC" id="4.1.1.36" evidence="3"/>
<feature type="binding site" evidence="3">
    <location>
        <position position="338"/>
    </location>
    <ligand>
        <name>CTP</name>
        <dbReference type="ChEBI" id="CHEBI:37563"/>
    </ligand>
</feature>
<keyword evidence="3" id="KW-0479">Metal-binding</keyword>
<dbReference type="GO" id="GO:0015941">
    <property type="term" value="P:pantothenate catabolic process"/>
    <property type="evidence" value="ECO:0007669"/>
    <property type="project" value="InterPro"/>
</dbReference>
<comment type="function">
    <text evidence="4">Catalyzes two steps in the biosynthesis of coenzyme A. In the first step cysteine is conjugated to 4'-phosphopantothenate to form 4-phosphopantothenoylcysteine, in the latter compound is decarboxylated to form 4'-phosphopantotheine.</text>
</comment>
<dbReference type="GO" id="GO:0015937">
    <property type="term" value="P:coenzyme A biosynthetic process"/>
    <property type="evidence" value="ECO:0007669"/>
    <property type="project" value="UniProtKB-UniRule"/>
</dbReference>